<keyword evidence="1" id="KW-0479">Metal-binding</keyword>
<accession>A0A9N8ZEU4</accession>
<dbReference type="InterPro" id="IPR007853">
    <property type="entry name" value="Znf_DNL-typ"/>
</dbReference>
<dbReference type="GO" id="GO:0030150">
    <property type="term" value="P:protein import into mitochondrial matrix"/>
    <property type="evidence" value="ECO:0007669"/>
    <property type="project" value="TreeGrafter"/>
</dbReference>
<evidence type="ECO:0000256" key="5">
    <source>
        <dbReference type="SAM" id="MobiDB-lite"/>
    </source>
</evidence>
<evidence type="ECO:0000256" key="4">
    <source>
        <dbReference type="PROSITE-ProRule" id="PRU00834"/>
    </source>
</evidence>
<dbReference type="GO" id="GO:0006457">
    <property type="term" value="P:protein folding"/>
    <property type="evidence" value="ECO:0007669"/>
    <property type="project" value="TreeGrafter"/>
</dbReference>
<dbReference type="AlphaFoldDB" id="A0A9N8ZEU4"/>
<feature type="compositionally biased region" description="Low complexity" evidence="5">
    <location>
        <begin position="53"/>
        <end position="66"/>
    </location>
</feature>
<evidence type="ECO:0000256" key="3">
    <source>
        <dbReference type="ARBA" id="ARBA00022833"/>
    </source>
</evidence>
<dbReference type="OrthoDB" id="512667at2759"/>
<dbReference type="EMBL" id="CAJVPV010001174">
    <property type="protein sequence ID" value="CAG8488856.1"/>
    <property type="molecule type" value="Genomic_DNA"/>
</dbReference>
<reference evidence="7" key="1">
    <citation type="submission" date="2021-06" db="EMBL/GenBank/DDBJ databases">
        <authorList>
            <person name="Kallberg Y."/>
            <person name="Tangrot J."/>
            <person name="Rosling A."/>
        </authorList>
    </citation>
    <scope>NUCLEOTIDE SEQUENCE</scope>
    <source>
        <strain evidence="7">CL551</strain>
    </source>
</reference>
<organism evidence="7 8">
    <name type="scientific">Acaulospora morrowiae</name>
    <dbReference type="NCBI Taxonomy" id="94023"/>
    <lineage>
        <taxon>Eukaryota</taxon>
        <taxon>Fungi</taxon>
        <taxon>Fungi incertae sedis</taxon>
        <taxon>Mucoromycota</taxon>
        <taxon>Glomeromycotina</taxon>
        <taxon>Glomeromycetes</taxon>
        <taxon>Diversisporales</taxon>
        <taxon>Acaulosporaceae</taxon>
        <taxon>Acaulospora</taxon>
    </lineage>
</organism>
<evidence type="ECO:0000256" key="2">
    <source>
        <dbReference type="ARBA" id="ARBA00022771"/>
    </source>
</evidence>
<feature type="region of interest" description="Disordered" evidence="5">
    <location>
        <begin position="53"/>
        <end position="75"/>
    </location>
</feature>
<gene>
    <name evidence="7" type="ORF">AMORRO_LOCUS2678</name>
</gene>
<evidence type="ECO:0000313" key="8">
    <source>
        <dbReference type="Proteomes" id="UP000789342"/>
    </source>
</evidence>
<feature type="domain" description="DNL-type" evidence="6">
    <location>
        <begin position="80"/>
        <end position="175"/>
    </location>
</feature>
<dbReference type="PANTHER" id="PTHR20922:SF13">
    <property type="entry name" value="DNL-TYPE ZINC FINGER PROTEIN"/>
    <property type="match status" value="1"/>
</dbReference>
<proteinExistence type="predicted"/>
<sequence>MNELRKVGEEHSRPTYIPPNIGEPTYTECIWWIRPTLPQSNFHTTFYLNKNKSNSSPNSEVSSDISPDTTIPTRLDPDRAAERRLQISFTCKVCLHRSTKTMSKLAYEQGVVLIECPSCLNRHLIADHLGFFRDKRTTVEDLMLEQGEKIIKIVGSGEYKVFEGYPRVTQEEEKKLKEAEKVINED</sequence>
<evidence type="ECO:0000259" key="6">
    <source>
        <dbReference type="PROSITE" id="PS51501"/>
    </source>
</evidence>
<dbReference type="PROSITE" id="PS51501">
    <property type="entry name" value="ZF_DNL"/>
    <property type="match status" value="1"/>
</dbReference>
<dbReference type="GO" id="GO:0051087">
    <property type="term" value="F:protein-folding chaperone binding"/>
    <property type="evidence" value="ECO:0007669"/>
    <property type="project" value="TreeGrafter"/>
</dbReference>
<evidence type="ECO:0000256" key="1">
    <source>
        <dbReference type="ARBA" id="ARBA00022723"/>
    </source>
</evidence>
<keyword evidence="3" id="KW-0862">Zinc</keyword>
<dbReference type="GO" id="GO:0050821">
    <property type="term" value="P:protein stabilization"/>
    <property type="evidence" value="ECO:0007669"/>
    <property type="project" value="TreeGrafter"/>
</dbReference>
<dbReference type="GO" id="GO:0008270">
    <property type="term" value="F:zinc ion binding"/>
    <property type="evidence" value="ECO:0007669"/>
    <property type="project" value="UniProtKB-KW"/>
</dbReference>
<dbReference type="GO" id="GO:0005739">
    <property type="term" value="C:mitochondrion"/>
    <property type="evidence" value="ECO:0007669"/>
    <property type="project" value="TreeGrafter"/>
</dbReference>
<dbReference type="PANTHER" id="PTHR20922">
    <property type="entry name" value="DNL-TYPE ZINC FINGER PROTEIN"/>
    <property type="match status" value="1"/>
</dbReference>
<keyword evidence="8" id="KW-1185">Reference proteome</keyword>
<dbReference type="Pfam" id="PF05180">
    <property type="entry name" value="zf-DNL"/>
    <property type="match status" value="1"/>
</dbReference>
<protein>
    <submittedName>
        <fullName evidence="7">7535_t:CDS:1</fullName>
    </submittedName>
</protein>
<keyword evidence="2 4" id="KW-0863">Zinc-finger</keyword>
<comment type="caution">
    <text evidence="7">The sequence shown here is derived from an EMBL/GenBank/DDBJ whole genome shotgun (WGS) entry which is preliminary data.</text>
</comment>
<evidence type="ECO:0000313" key="7">
    <source>
        <dbReference type="EMBL" id="CAG8488856.1"/>
    </source>
</evidence>
<name>A0A9N8ZEU4_9GLOM</name>
<dbReference type="Proteomes" id="UP000789342">
    <property type="component" value="Unassembled WGS sequence"/>
</dbReference>
<dbReference type="InterPro" id="IPR024158">
    <property type="entry name" value="Mt_import_TIM15"/>
</dbReference>